<sequence>MPISSIFRYLLVHNAGGVNNAIELCKKLKHCEVFVDTSTAYSNSNRRLKIEERVYRLPYPAQRFLEYAR</sequence>
<dbReference type="AlphaFoldDB" id="A0A8X6Q271"/>
<comment type="caution">
    <text evidence="2">The sequence shown here is derived from an EMBL/GenBank/DDBJ whole genome shotgun (WGS) entry which is preliminary data.</text>
</comment>
<gene>
    <name evidence="2" type="primary">NCL1_17913</name>
    <name evidence="2" type="ORF">NPIL_83561</name>
</gene>
<accession>A0A8X6Q271</accession>
<keyword evidence="3" id="KW-1185">Reference proteome</keyword>
<reference evidence="2" key="1">
    <citation type="submission" date="2020-08" db="EMBL/GenBank/DDBJ databases">
        <title>Multicomponent nature underlies the extraordinary mechanical properties of spider dragline silk.</title>
        <authorList>
            <person name="Kono N."/>
            <person name="Nakamura H."/>
            <person name="Mori M."/>
            <person name="Yoshida Y."/>
            <person name="Ohtoshi R."/>
            <person name="Malay A.D."/>
            <person name="Moran D.A.P."/>
            <person name="Tomita M."/>
            <person name="Numata K."/>
            <person name="Arakawa K."/>
        </authorList>
    </citation>
    <scope>NUCLEOTIDE SEQUENCE</scope>
</reference>
<name>A0A8X6Q271_NEPPI</name>
<feature type="domain" description="Thioester reductase (TE)" evidence="1">
    <location>
        <begin position="10"/>
        <end position="58"/>
    </location>
</feature>
<dbReference type="Pfam" id="PF07993">
    <property type="entry name" value="NAD_binding_4"/>
    <property type="match status" value="1"/>
</dbReference>
<proteinExistence type="predicted"/>
<dbReference type="OrthoDB" id="429813at2759"/>
<protein>
    <submittedName>
        <fullName evidence="2">Fatty acyl-CoA reductase</fullName>
    </submittedName>
</protein>
<organism evidence="2 3">
    <name type="scientific">Nephila pilipes</name>
    <name type="common">Giant wood spider</name>
    <name type="synonym">Nephila maculata</name>
    <dbReference type="NCBI Taxonomy" id="299642"/>
    <lineage>
        <taxon>Eukaryota</taxon>
        <taxon>Metazoa</taxon>
        <taxon>Ecdysozoa</taxon>
        <taxon>Arthropoda</taxon>
        <taxon>Chelicerata</taxon>
        <taxon>Arachnida</taxon>
        <taxon>Araneae</taxon>
        <taxon>Araneomorphae</taxon>
        <taxon>Entelegynae</taxon>
        <taxon>Araneoidea</taxon>
        <taxon>Nephilidae</taxon>
        <taxon>Nephila</taxon>
    </lineage>
</organism>
<dbReference type="EMBL" id="BMAW01026056">
    <property type="protein sequence ID" value="GFT95225.1"/>
    <property type="molecule type" value="Genomic_DNA"/>
</dbReference>
<evidence type="ECO:0000313" key="3">
    <source>
        <dbReference type="Proteomes" id="UP000887013"/>
    </source>
</evidence>
<evidence type="ECO:0000313" key="2">
    <source>
        <dbReference type="EMBL" id="GFT95225.1"/>
    </source>
</evidence>
<feature type="non-terminal residue" evidence="2">
    <location>
        <position position="69"/>
    </location>
</feature>
<dbReference type="Proteomes" id="UP000887013">
    <property type="component" value="Unassembled WGS sequence"/>
</dbReference>
<evidence type="ECO:0000259" key="1">
    <source>
        <dbReference type="Pfam" id="PF07993"/>
    </source>
</evidence>
<dbReference type="InterPro" id="IPR013120">
    <property type="entry name" value="FAR_NAD-bd"/>
</dbReference>